<dbReference type="InterPro" id="IPR043472">
    <property type="entry name" value="Macro_dom-like"/>
</dbReference>
<dbReference type="PROSITE" id="PS51154">
    <property type="entry name" value="MACRO"/>
    <property type="match status" value="1"/>
</dbReference>
<dbReference type="NCBIfam" id="NF001664">
    <property type="entry name" value="PRK00431.1-6"/>
    <property type="match status" value="1"/>
</dbReference>
<keyword evidence="4" id="KW-1185">Reference proteome</keyword>
<feature type="compositionally biased region" description="Basic and acidic residues" evidence="1">
    <location>
        <begin position="18"/>
        <end position="32"/>
    </location>
</feature>
<dbReference type="Gene3D" id="3.40.220.10">
    <property type="entry name" value="Leucine Aminopeptidase, subunit E, domain 1"/>
    <property type="match status" value="1"/>
</dbReference>
<dbReference type="AlphaFoldDB" id="A0A9P9Y3E6"/>
<dbReference type="CDD" id="cd02908">
    <property type="entry name" value="Macro_OAADPr_deacetylase"/>
    <property type="match status" value="1"/>
</dbReference>
<dbReference type="SMART" id="SM00506">
    <property type="entry name" value="A1pp"/>
    <property type="match status" value="1"/>
</dbReference>
<protein>
    <submittedName>
        <fullName evidence="3">Macro domain-containing protein</fullName>
    </submittedName>
</protein>
<feature type="region of interest" description="Disordered" evidence="1">
    <location>
        <begin position="1"/>
        <end position="33"/>
    </location>
</feature>
<dbReference type="SUPFAM" id="SSF52949">
    <property type="entry name" value="Macro domain-like"/>
    <property type="match status" value="1"/>
</dbReference>
<proteinExistence type="predicted"/>
<name>A0A9P9Y3E6_9HYPO</name>
<sequence length="212" mass="22769">MSRHGDEVDLPTVTDLYNRGDLEPSDKPRKPYSESINARVSLIEGDITALPVDAIVNAANSSLLGGGGVDGAIHAAAGPRLLAECKTLQGCQPGEAKITKGYELPAAHVIHTVGPVYFRTSTFQAKQTLESCYEECLRVAVNNGVRTLAFCAISTGVYGYPQDDAAQVACEQVRKFIETEDGQQLDSVIFTTFTTPDVEAYDKAVPQFFPPA</sequence>
<dbReference type="OrthoDB" id="6077599at2759"/>
<dbReference type="InterPro" id="IPR002589">
    <property type="entry name" value="Macro_dom"/>
</dbReference>
<evidence type="ECO:0000256" key="1">
    <source>
        <dbReference type="SAM" id="MobiDB-lite"/>
    </source>
</evidence>
<dbReference type="PANTHER" id="PTHR11106:SF27">
    <property type="entry name" value="MACRO DOMAIN-CONTAINING PROTEIN"/>
    <property type="match status" value="1"/>
</dbReference>
<evidence type="ECO:0000313" key="4">
    <source>
        <dbReference type="Proteomes" id="UP001055219"/>
    </source>
</evidence>
<dbReference type="PANTHER" id="PTHR11106">
    <property type="entry name" value="GANGLIOSIDE INDUCED DIFFERENTIATION ASSOCIATED PROTEIN 2-RELATED"/>
    <property type="match status" value="1"/>
</dbReference>
<dbReference type="RefSeq" id="XP_051363613.1">
    <property type="nucleotide sequence ID" value="XM_051504936.1"/>
</dbReference>
<evidence type="ECO:0000313" key="3">
    <source>
        <dbReference type="EMBL" id="KAI6782757.1"/>
    </source>
</evidence>
<dbReference type="EMBL" id="JAGIXG020000011">
    <property type="protein sequence ID" value="KAI6782757.1"/>
    <property type="molecule type" value="Genomic_DNA"/>
</dbReference>
<reference evidence="3" key="1">
    <citation type="journal article" date="2021" name="J Fungi (Basel)">
        <title>Genomic and Metabolomic Analyses of the Marine Fungus Emericellopsis cladophorae: Insights into Saltwater Adaptability Mechanisms and Its Biosynthetic Potential.</title>
        <authorList>
            <person name="Goncalves M.F.M."/>
            <person name="Hilario S."/>
            <person name="Van de Peer Y."/>
            <person name="Esteves A.C."/>
            <person name="Alves A."/>
        </authorList>
    </citation>
    <scope>NUCLEOTIDE SEQUENCE</scope>
    <source>
        <strain evidence="3">MUM 19.33</strain>
    </source>
</reference>
<comment type="caution">
    <text evidence="3">The sequence shown here is derived from an EMBL/GenBank/DDBJ whole genome shotgun (WGS) entry which is preliminary data.</text>
</comment>
<gene>
    <name evidence="3" type="ORF">J7T54_000900</name>
</gene>
<dbReference type="Proteomes" id="UP001055219">
    <property type="component" value="Unassembled WGS sequence"/>
</dbReference>
<accession>A0A9P9Y3E6</accession>
<organism evidence="3 4">
    <name type="scientific">Emericellopsis cladophorae</name>
    <dbReference type="NCBI Taxonomy" id="2686198"/>
    <lineage>
        <taxon>Eukaryota</taxon>
        <taxon>Fungi</taxon>
        <taxon>Dikarya</taxon>
        <taxon>Ascomycota</taxon>
        <taxon>Pezizomycotina</taxon>
        <taxon>Sordariomycetes</taxon>
        <taxon>Hypocreomycetidae</taxon>
        <taxon>Hypocreales</taxon>
        <taxon>Bionectriaceae</taxon>
        <taxon>Emericellopsis</taxon>
    </lineage>
</organism>
<reference evidence="3" key="2">
    <citation type="submission" date="2022-07" db="EMBL/GenBank/DDBJ databases">
        <authorList>
            <person name="Goncalves M.F.M."/>
            <person name="Hilario S."/>
            <person name="Van De Peer Y."/>
            <person name="Esteves A.C."/>
            <person name="Alves A."/>
        </authorList>
    </citation>
    <scope>NUCLEOTIDE SEQUENCE</scope>
    <source>
        <strain evidence="3">MUM 19.33</strain>
    </source>
</reference>
<dbReference type="Pfam" id="PF01661">
    <property type="entry name" value="Macro"/>
    <property type="match status" value="1"/>
</dbReference>
<feature type="domain" description="Macro" evidence="2">
    <location>
        <begin position="27"/>
        <end position="209"/>
    </location>
</feature>
<evidence type="ECO:0000259" key="2">
    <source>
        <dbReference type="PROSITE" id="PS51154"/>
    </source>
</evidence>
<dbReference type="GeneID" id="75827419"/>